<evidence type="ECO:0000313" key="2">
    <source>
        <dbReference type="EMBL" id="MZL34006.1"/>
    </source>
</evidence>
<evidence type="ECO:0000313" key="7">
    <source>
        <dbReference type="Proteomes" id="UP000477156"/>
    </source>
</evidence>
<dbReference type="Proteomes" id="UP000095431">
    <property type="component" value="Unassembled WGS sequence"/>
</dbReference>
<accession>A0A173YZB6</accession>
<dbReference type="eggNOG" id="ENOG5032TFN">
    <property type="taxonomic scope" value="Bacteria"/>
</dbReference>
<dbReference type="Proteomes" id="UP000477285">
    <property type="component" value="Unassembled WGS sequence"/>
</dbReference>
<evidence type="ECO:0000313" key="3">
    <source>
        <dbReference type="EMBL" id="MZS88036.1"/>
    </source>
</evidence>
<proteinExistence type="predicted"/>
<organism evidence="1 5">
    <name type="scientific">Blautia wexlerae</name>
    <dbReference type="NCBI Taxonomy" id="418240"/>
    <lineage>
        <taxon>Bacteria</taxon>
        <taxon>Bacillati</taxon>
        <taxon>Bacillota</taxon>
        <taxon>Clostridia</taxon>
        <taxon>Lachnospirales</taxon>
        <taxon>Lachnospiraceae</taxon>
        <taxon>Blautia</taxon>
    </lineage>
</organism>
<name>A0A173YZB6_9FIRM</name>
<dbReference type="RefSeq" id="WP_008706404.1">
    <property type="nucleotide sequence ID" value="NZ_BTHH01000003.1"/>
</dbReference>
<reference evidence="1 5" key="1">
    <citation type="submission" date="2015-09" db="EMBL/GenBank/DDBJ databases">
        <authorList>
            <consortium name="Pathogen Informatics"/>
        </authorList>
    </citation>
    <scope>NUCLEOTIDE SEQUENCE [LARGE SCALE GENOMIC DNA]</scope>
    <source>
        <strain evidence="1 5">2789STDY5834863</strain>
    </source>
</reference>
<dbReference type="EMBL" id="CYZN01000004">
    <property type="protein sequence ID" value="CUN68566.1"/>
    <property type="molecule type" value="Genomic_DNA"/>
</dbReference>
<dbReference type="Proteomes" id="UP000477156">
    <property type="component" value="Unassembled WGS sequence"/>
</dbReference>
<reference evidence="4 6" key="3">
    <citation type="submission" date="2019-07" db="EMBL/GenBank/DDBJ databases">
        <authorList>
            <person name="Chang H.-W."/>
            <person name="Raman A."/>
            <person name="Venkatesh S."/>
            <person name="Gehrig J."/>
        </authorList>
    </citation>
    <scope>NUCLEOTIDE SEQUENCE [LARGE SCALE GENOMIC DNA]</scope>
    <source>
        <strain evidence="4">Blautia_wexlerae_LFYP_14</strain>
    </source>
</reference>
<evidence type="ECO:0000313" key="4">
    <source>
        <dbReference type="EMBL" id="VUX64873.1"/>
    </source>
</evidence>
<evidence type="ECO:0000313" key="1">
    <source>
        <dbReference type="EMBL" id="CUN68566.1"/>
    </source>
</evidence>
<evidence type="ECO:0000313" key="5">
    <source>
        <dbReference type="Proteomes" id="UP000095431"/>
    </source>
</evidence>
<dbReference type="AlphaFoldDB" id="A0A173YZB6"/>
<reference evidence="7 8" key="2">
    <citation type="journal article" date="2019" name="Nat. Med.">
        <title>A library of human gut bacterial isolates paired with longitudinal multiomics data enables mechanistic microbiome research.</title>
        <authorList>
            <person name="Poyet M."/>
            <person name="Groussin M."/>
            <person name="Gibbons S.M."/>
            <person name="Avila-Pacheco J."/>
            <person name="Jiang X."/>
            <person name="Kearney S.M."/>
            <person name="Perrotta A.R."/>
            <person name="Berdy B."/>
            <person name="Zhao S."/>
            <person name="Lieberman T.D."/>
            <person name="Swanson P.K."/>
            <person name="Smith M."/>
            <person name="Roesemann S."/>
            <person name="Alexander J.E."/>
            <person name="Rich S.A."/>
            <person name="Livny J."/>
            <person name="Vlamakis H."/>
            <person name="Clish C."/>
            <person name="Bullock K."/>
            <person name="Deik A."/>
            <person name="Scott J."/>
            <person name="Pierce K.A."/>
            <person name="Xavier R.J."/>
            <person name="Alm E.J."/>
        </authorList>
    </citation>
    <scope>NUCLEOTIDE SEQUENCE [LARGE SCALE GENOMIC DNA]</scope>
    <source>
        <strain evidence="2 8">BIOML-A1</strain>
        <strain evidence="3 7">BIOML-A12</strain>
    </source>
</reference>
<evidence type="ECO:0000313" key="8">
    <source>
        <dbReference type="Proteomes" id="UP000477285"/>
    </source>
</evidence>
<evidence type="ECO:0000313" key="6">
    <source>
        <dbReference type="Proteomes" id="UP000366766"/>
    </source>
</evidence>
<dbReference type="Proteomes" id="UP000366766">
    <property type="component" value="Unassembled WGS sequence"/>
</dbReference>
<dbReference type="EMBL" id="WWVF01000004">
    <property type="protein sequence ID" value="MZS88036.1"/>
    <property type="molecule type" value="Genomic_DNA"/>
</dbReference>
<keyword evidence="6" id="KW-1185">Reference proteome</keyword>
<protein>
    <submittedName>
        <fullName evidence="1">Uncharacterized protein</fullName>
    </submittedName>
</protein>
<dbReference type="EMBL" id="CABHOF010000037">
    <property type="protein sequence ID" value="VUX64873.1"/>
    <property type="molecule type" value="Genomic_DNA"/>
</dbReference>
<dbReference type="EMBL" id="WWVQ01000030">
    <property type="protein sequence ID" value="MZL34006.1"/>
    <property type="molecule type" value="Genomic_DNA"/>
</dbReference>
<gene>
    <name evidence="4" type="ORF">BWLFYP14_01724</name>
    <name evidence="1" type="ORF">ERS852478_00797</name>
    <name evidence="3" type="ORF">GT712_02785</name>
    <name evidence="2" type="ORF">GT728_12540</name>
</gene>
<sequence length="81" mass="9201">MVNQSVIDSSVNLEQLKDIEDLIPNIDKAISEKVETFLDKSGDQPYAHMNEGYVVVVEMTGEMDATDAISDYLRKRTELMY</sequence>